<feature type="region of interest" description="Disordered" evidence="2">
    <location>
        <begin position="255"/>
        <end position="319"/>
    </location>
</feature>
<name>A0AA39H3A4_9BILA</name>
<proteinExistence type="predicted"/>
<evidence type="ECO:0000313" key="4">
    <source>
        <dbReference type="Proteomes" id="UP001175271"/>
    </source>
</evidence>
<dbReference type="Proteomes" id="UP001175271">
    <property type="component" value="Unassembled WGS sequence"/>
</dbReference>
<evidence type="ECO:0000313" key="3">
    <source>
        <dbReference type="EMBL" id="KAK0397528.1"/>
    </source>
</evidence>
<feature type="compositionally biased region" description="Polar residues" evidence="2">
    <location>
        <begin position="56"/>
        <end position="109"/>
    </location>
</feature>
<feature type="coiled-coil region" evidence="1">
    <location>
        <begin position="468"/>
        <end position="517"/>
    </location>
</feature>
<feature type="compositionally biased region" description="Polar residues" evidence="2">
    <location>
        <begin position="617"/>
        <end position="637"/>
    </location>
</feature>
<feature type="compositionally biased region" description="Basic and acidic residues" evidence="2">
    <location>
        <begin position="275"/>
        <end position="284"/>
    </location>
</feature>
<feature type="region of interest" description="Disordered" evidence="2">
    <location>
        <begin position="1"/>
        <end position="110"/>
    </location>
</feature>
<evidence type="ECO:0000256" key="2">
    <source>
        <dbReference type="SAM" id="MobiDB-lite"/>
    </source>
</evidence>
<feature type="compositionally biased region" description="Low complexity" evidence="2">
    <location>
        <begin position="601"/>
        <end position="614"/>
    </location>
</feature>
<organism evidence="3 4">
    <name type="scientific">Steinernema hermaphroditum</name>
    <dbReference type="NCBI Taxonomy" id="289476"/>
    <lineage>
        <taxon>Eukaryota</taxon>
        <taxon>Metazoa</taxon>
        <taxon>Ecdysozoa</taxon>
        <taxon>Nematoda</taxon>
        <taxon>Chromadorea</taxon>
        <taxon>Rhabditida</taxon>
        <taxon>Tylenchina</taxon>
        <taxon>Panagrolaimomorpha</taxon>
        <taxon>Strongyloidoidea</taxon>
        <taxon>Steinernematidae</taxon>
        <taxon>Steinernema</taxon>
    </lineage>
</organism>
<keyword evidence="1" id="KW-0175">Coiled coil</keyword>
<accession>A0AA39H3A4</accession>
<sequence length="747" mass="80872">MDGEKSECNGSDARDTDDRSEETVRDASSTPCDQFESSSATVPTENQPDPEVTEKPSITRSIENISTDLSMNASETFDSAGNGDQDSQMVSEGPSSPIPDSQTLSQLHASDTPVADADCMQEILTAPTACSATTSCEQKLLSDAVPLNTSVLQSPLSKVAPWNPKSQVIATQNGALRAKYAVGAPDEGPTVRQHLQQQQFVNRQKIHHQFTQQKLTGEAAGQALTNSLIQPGPALGPAMSSSPPRIRPVLQIPAASMSAPPPRTDSPSWNGTNVKQEHGDERPDSVASEGAVPRTTEDIQVKSEPQWSAPIHSAPVQSTPTFANGMNGVDISMLVKPGPQLSSSELNSHSALIQTEHGLIQPVAHIQPGGPNSVAMASSLPGSLIIQSLPRFNQPSSLSTVLSTTNSILSGPICAVMNGQAKIVQRIPRLMTAPPQARDEKHYIKKIAFMKRTIRSLVFKNGALCDEVARLNQRIQTVTEERKLLCKRLQHHERNRIRRLQTQLRKADALNAKAVAKETEPKQDDPDVYEELIAKAAAEAQRMLHDDSAEDSERTLSPSPAPSSMSPTPLDEQMMMDDSPSYPYSDANSKENGMDYESVESSPRPGSSPSSSGRKTLPTSPVERQQSRASQMDTSTPPARIMNTLALFGCLVVFAVISLAQADFDEDSSTHEKRAMRNALVRFGRAGMRNALVRFGKRSQVDESSFGTNEDKRNGAPQPFVRFGRSGRVDHINDILSTLQKLEMANA</sequence>
<comment type="caution">
    <text evidence="3">The sequence shown here is derived from an EMBL/GenBank/DDBJ whole genome shotgun (WGS) entry which is preliminary data.</text>
</comment>
<dbReference type="EMBL" id="JAUCMV010000005">
    <property type="protein sequence ID" value="KAK0397528.1"/>
    <property type="molecule type" value="Genomic_DNA"/>
</dbReference>
<keyword evidence="4" id="KW-1185">Reference proteome</keyword>
<gene>
    <name evidence="3" type="ORF">QR680_002158</name>
</gene>
<feature type="region of interest" description="Disordered" evidence="2">
    <location>
        <begin position="542"/>
        <end position="637"/>
    </location>
</feature>
<protein>
    <submittedName>
        <fullName evidence="3">Uncharacterized protein</fullName>
    </submittedName>
</protein>
<feature type="compositionally biased region" description="Basic and acidic residues" evidence="2">
    <location>
        <begin position="1"/>
        <end position="25"/>
    </location>
</feature>
<reference evidence="3" key="1">
    <citation type="submission" date="2023-06" db="EMBL/GenBank/DDBJ databases">
        <title>Genomic analysis of the entomopathogenic nematode Steinernema hermaphroditum.</title>
        <authorList>
            <person name="Schwarz E.M."/>
            <person name="Heppert J.K."/>
            <person name="Baniya A."/>
            <person name="Schwartz H.T."/>
            <person name="Tan C.-H."/>
            <person name="Antoshechkin I."/>
            <person name="Sternberg P.W."/>
            <person name="Goodrich-Blair H."/>
            <person name="Dillman A.R."/>
        </authorList>
    </citation>
    <scope>NUCLEOTIDE SEQUENCE</scope>
    <source>
        <strain evidence="3">PS9179</strain>
        <tissue evidence="3">Whole animal</tissue>
    </source>
</reference>
<feature type="compositionally biased region" description="Polar residues" evidence="2">
    <location>
        <begin position="265"/>
        <end position="274"/>
    </location>
</feature>
<evidence type="ECO:0000256" key="1">
    <source>
        <dbReference type="SAM" id="Coils"/>
    </source>
</evidence>
<dbReference type="AlphaFoldDB" id="A0AA39H3A4"/>
<feature type="compositionally biased region" description="Basic and acidic residues" evidence="2">
    <location>
        <begin position="542"/>
        <end position="554"/>
    </location>
</feature>
<feature type="compositionally biased region" description="Polar residues" evidence="2">
    <location>
        <begin position="26"/>
        <end position="47"/>
    </location>
</feature>